<accession>A0A9W6ZE54</accession>
<feature type="region of interest" description="Disordered" evidence="1">
    <location>
        <begin position="52"/>
        <end position="112"/>
    </location>
</feature>
<reference evidence="3" key="1">
    <citation type="journal article" date="2023" name="Commun. Biol.">
        <title>Genome analysis of Parmales, the sister group of diatoms, reveals the evolutionary specialization of diatoms from phago-mixotrophs to photoautotrophs.</title>
        <authorList>
            <person name="Ban H."/>
            <person name="Sato S."/>
            <person name="Yoshikawa S."/>
            <person name="Yamada K."/>
            <person name="Nakamura Y."/>
            <person name="Ichinomiya M."/>
            <person name="Sato N."/>
            <person name="Blanc-Mathieu R."/>
            <person name="Endo H."/>
            <person name="Kuwata A."/>
            <person name="Ogata H."/>
        </authorList>
    </citation>
    <scope>NUCLEOTIDE SEQUENCE [LARGE SCALE GENOMIC DNA]</scope>
</reference>
<feature type="compositionally biased region" description="Acidic residues" evidence="1">
    <location>
        <begin position="73"/>
        <end position="82"/>
    </location>
</feature>
<evidence type="ECO:0000313" key="3">
    <source>
        <dbReference type="Proteomes" id="UP001162640"/>
    </source>
</evidence>
<feature type="compositionally biased region" description="Polar residues" evidence="1">
    <location>
        <begin position="1"/>
        <end position="17"/>
    </location>
</feature>
<organism evidence="2 3">
    <name type="scientific">Triparma laevis f. inornata</name>
    <dbReference type="NCBI Taxonomy" id="1714386"/>
    <lineage>
        <taxon>Eukaryota</taxon>
        <taxon>Sar</taxon>
        <taxon>Stramenopiles</taxon>
        <taxon>Ochrophyta</taxon>
        <taxon>Bolidophyceae</taxon>
        <taxon>Parmales</taxon>
        <taxon>Triparmaceae</taxon>
        <taxon>Triparma</taxon>
    </lineage>
</organism>
<evidence type="ECO:0000313" key="2">
    <source>
        <dbReference type="EMBL" id="GMH52679.1"/>
    </source>
</evidence>
<dbReference type="Proteomes" id="UP001162640">
    <property type="component" value="Unassembled WGS sequence"/>
</dbReference>
<protein>
    <submittedName>
        <fullName evidence="2">Uncharacterized protein</fullName>
    </submittedName>
</protein>
<feature type="compositionally biased region" description="Polar residues" evidence="1">
    <location>
        <begin position="102"/>
        <end position="112"/>
    </location>
</feature>
<proteinExistence type="predicted"/>
<gene>
    <name evidence="2" type="ORF">TL16_g01285</name>
</gene>
<evidence type="ECO:0000256" key="1">
    <source>
        <dbReference type="SAM" id="MobiDB-lite"/>
    </source>
</evidence>
<feature type="region of interest" description="Disordered" evidence="1">
    <location>
        <begin position="1"/>
        <end position="23"/>
    </location>
</feature>
<dbReference type="AlphaFoldDB" id="A0A9W6ZE54"/>
<dbReference type="EMBL" id="BLQM01000028">
    <property type="protein sequence ID" value="GMH52679.1"/>
    <property type="molecule type" value="Genomic_DNA"/>
</dbReference>
<sequence>MSNPCNQTVTSPESTLNPKPAKTDGFIAGIIRHFDSGSHTLETGTYDTRLTNTTTAETTRQQKSGWSTIFDALSEDEEEEESTALTPSTNNEGEESFESGSDMTSESGSPRK</sequence>
<name>A0A9W6ZE54_9STRA</name>
<comment type="caution">
    <text evidence="2">The sequence shown here is derived from an EMBL/GenBank/DDBJ whole genome shotgun (WGS) entry which is preliminary data.</text>
</comment>